<comment type="caution">
    <text evidence="3">The sequence shown here is derived from an EMBL/GenBank/DDBJ whole genome shotgun (WGS) entry which is preliminary data.</text>
</comment>
<gene>
    <name evidence="3" type="ORF">FJTKL_11220</name>
</gene>
<dbReference type="InterPro" id="IPR003959">
    <property type="entry name" value="ATPase_AAA_core"/>
</dbReference>
<dbReference type="InterPro" id="IPR027417">
    <property type="entry name" value="P-loop_NTPase"/>
</dbReference>
<evidence type="ECO:0000313" key="3">
    <source>
        <dbReference type="EMBL" id="KAL2281948.1"/>
    </source>
</evidence>
<dbReference type="Proteomes" id="UP001600888">
    <property type="component" value="Unassembled WGS sequence"/>
</dbReference>
<dbReference type="Pfam" id="PF23232">
    <property type="entry name" value="AAA_lid_13"/>
    <property type="match status" value="1"/>
</dbReference>
<feature type="compositionally biased region" description="Polar residues" evidence="1">
    <location>
        <begin position="1"/>
        <end position="12"/>
    </location>
</feature>
<dbReference type="SMART" id="SM00382">
    <property type="entry name" value="AAA"/>
    <property type="match status" value="1"/>
</dbReference>
<dbReference type="InterPro" id="IPR054289">
    <property type="entry name" value="DUF7025"/>
</dbReference>
<dbReference type="SUPFAM" id="SSF52540">
    <property type="entry name" value="P-loop containing nucleoside triphosphate hydrolases"/>
    <property type="match status" value="1"/>
</dbReference>
<feature type="region of interest" description="Disordered" evidence="1">
    <location>
        <begin position="108"/>
        <end position="133"/>
    </location>
</feature>
<dbReference type="Pfam" id="PF22942">
    <property type="entry name" value="DUF7025"/>
    <property type="match status" value="1"/>
</dbReference>
<evidence type="ECO:0000313" key="4">
    <source>
        <dbReference type="Proteomes" id="UP001600888"/>
    </source>
</evidence>
<protein>
    <recommendedName>
        <fullName evidence="2">AAA+ ATPase domain-containing protein</fullName>
    </recommendedName>
</protein>
<accession>A0ABR4EHN7</accession>
<evidence type="ECO:0000256" key="1">
    <source>
        <dbReference type="SAM" id="MobiDB-lite"/>
    </source>
</evidence>
<dbReference type="PANTHER" id="PTHR46411">
    <property type="entry name" value="FAMILY ATPASE, PUTATIVE-RELATED"/>
    <property type="match status" value="1"/>
</dbReference>
<dbReference type="EMBL" id="JBAWTH010000053">
    <property type="protein sequence ID" value="KAL2281948.1"/>
    <property type="molecule type" value="Genomic_DNA"/>
</dbReference>
<dbReference type="InterPro" id="IPR003593">
    <property type="entry name" value="AAA+_ATPase"/>
</dbReference>
<dbReference type="PANTHER" id="PTHR46411:SF4">
    <property type="entry name" value="AAA+ ATPASE DOMAIN-CONTAINING PROTEIN"/>
    <property type="match status" value="1"/>
</dbReference>
<feature type="domain" description="AAA+ ATPase" evidence="2">
    <location>
        <begin position="518"/>
        <end position="645"/>
    </location>
</feature>
<organism evidence="3 4">
    <name type="scientific">Diaporthe vaccinii</name>
    <dbReference type="NCBI Taxonomy" id="105482"/>
    <lineage>
        <taxon>Eukaryota</taxon>
        <taxon>Fungi</taxon>
        <taxon>Dikarya</taxon>
        <taxon>Ascomycota</taxon>
        <taxon>Pezizomycotina</taxon>
        <taxon>Sordariomycetes</taxon>
        <taxon>Sordariomycetidae</taxon>
        <taxon>Diaporthales</taxon>
        <taxon>Diaporthaceae</taxon>
        <taxon>Diaporthe</taxon>
        <taxon>Diaporthe eres species complex</taxon>
    </lineage>
</organism>
<keyword evidence="4" id="KW-1185">Reference proteome</keyword>
<proteinExistence type="predicted"/>
<evidence type="ECO:0000259" key="2">
    <source>
        <dbReference type="SMART" id="SM00382"/>
    </source>
</evidence>
<dbReference type="Gene3D" id="3.40.50.300">
    <property type="entry name" value="P-loop containing nucleotide triphosphate hydrolases"/>
    <property type="match status" value="1"/>
</dbReference>
<feature type="region of interest" description="Disordered" evidence="1">
    <location>
        <begin position="1"/>
        <end position="48"/>
    </location>
</feature>
<dbReference type="InterPro" id="IPR056599">
    <property type="entry name" value="AAA_lid_fung"/>
</dbReference>
<reference evidence="3 4" key="1">
    <citation type="submission" date="2024-03" db="EMBL/GenBank/DDBJ databases">
        <title>A high-quality draft genome sequence of Diaporthe vaccinii, a causative agent of upright dieback and viscid rot disease in cranberry plants.</title>
        <authorList>
            <person name="Sarrasin M."/>
            <person name="Lang B.F."/>
            <person name="Burger G."/>
        </authorList>
    </citation>
    <scope>NUCLEOTIDE SEQUENCE [LARGE SCALE GENOMIC DNA]</scope>
    <source>
        <strain evidence="3 4">IS7</strain>
    </source>
</reference>
<dbReference type="Pfam" id="PF00004">
    <property type="entry name" value="AAA"/>
    <property type="match status" value="1"/>
</dbReference>
<name>A0ABR4EHN7_9PEZI</name>
<sequence>MSDSTETSSNRSEVGREDPGSDMDNLQEPAPVGYQDDRSRGIPFQPPPTNSLYERLWIRYRTEYRDCETNDVVWEKNSRTPIDNSADGTVSIKDPIFEVLTIYQARGDGRAAKRSSKTKNAEREGPPPRSFGTPASYKLRIYSTAIRNALNAVVSYYPSQSLAGDVLEVKWPYPVLVHHYDELVEFRKQVLFKSPSDLCVRETHAAEDIQALLNYLDQTVMDDIKAEVSRLERGCLSFDNLWYSHKPGSTVLKSSRESPYWRAWVIKYIKGGTFVDPPEPWVIMGWSLEFDGLHLDRVRQGIIVQNFSGEAPCELWTRFIPNTTDITDEEAKKLIDHGKSYWDLVQKQCKYHIGDSSTFPYNKVEGLVMTDMQQYYIANTSAKPDFLDGSDLRRWTSDCTCAVCKKRSINLEISTQSIFEKYCKKTRLKYPELTDHQYLLCPFEIPAFVFKTRTWDTFHVKNFREPQFQQQMINSLVTDEDRVTTLKALAESFIRVNQSGDTIKRQAWTADFVKGKGNGITFLLHGRPGVGKTYTAECIAEYTRRPLMTLTSSDIGTDPSSVELNLTKHFKIAKSWGAILLIDEADVFMERRSSNDLTRNSLVAGFLRALEFYDGLLFLTTNRVGAFDDAFISRVHIQLYYRDFTDSERQKVWKTFIDKLHSDSTDSESGKAYMRVSLPAQEYIEGDQIRAIRWNGREIRNAFQTAVALAEHENKQDKEGTILVTDRHLKSILALSKDFKNYLAELNDGRDEAMRAQVRKERLDDFEDASGPRRRP</sequence>
<dbReference type="CDD" id="cd19481">
    <property type="entry name" value="RecA-like_protease"/>
    <property type="match status" value="1"/>
</dbReference>